<gene>
    <name evidence="1" type="ORF">LEP1GSC081_4173</name>
</gene>
<sequence>MRTTTFKKYKIFLNFENAGHFHLKFRQFLSDLSLRITEIYPKQPGNYYKNQIAK</sequence>
<evidence type="ECO:0000313" key="1">
    <source>
        <dbReference type="EMBL" id="EKO15983.1"/>
    </source>
</evidence>
<evidence type="ECO:0000313" key="2">
    <source>
        <dbReference type="Proteomes" id="UP000006253"/>
    </source>
</evidence>
<accession>A0A0E2B3Y9</accession>
<organism evidence="1 2">
    <name type="scientific">Leptospira kirschneri str. H1</name>
    <dbReference type="NCBI Taxonomy" id="1049966"/>
    <lineage>
        <taxon>Bacteria</taxon>
        <taxon>Pseudomonadati</taxon>
        <taxon>Spirochaetota</taxon>
        <taxon>Spirochaetia</taxon>
        <taxon>Leptospirales</taxon>
        <taxon>Leptospiraceae</taxon>
        <taxon>Leptospira</taxon>
    </lineage>
</organism>
<comment type="caution">
    <text evidence="1">The sequence shown here is derived from an EMBL/GenBank/DDBJ whole genome shotgun (WGS) entry which is preliminary data.</text>
</comment>
<name>A0A0E2B3Y9_9LEPT</name>
<dbReference type="Proteomes" id="UP000006253">
    <property type="component" value="Unassembled WGS sequence"/>
</dbReference>
<proteinExistence type="predicted"/>
<protein>
    <submittedName>
        <fullName evidence="1">Uncharacterized protein</fullName>
    </submittedName>
</protein>
<reference evidence="1 2" key="1">
    <citation type="submission" date="2012-10" db="EMBL/GenBank/DDBJ databases">
        <authorList>
            <person name="Harkins D.M."/>
            <person name="Durkin A.S."/>
            <person name="Brinkac L.M."/>
            <person name="Selengut J.D."/>
            <person name="Sanka R."/>
            <person name="DePew J."/>
            <person name="Purushe J."/>
            <person name="Peacock S.J."/>
            <person name="Thaipadungpanit J."/>
            <person name="Wuthiekanun V.W."/>
            <person name="Day N.P."/>
            <person name="Vinetz J.M."/>
            <person name="Sutton G.G."/>
            <person name="Nelson W.C."/>
            <person name="Fouts D.E."/>
        </authorList>
    </citation>
    <scope>NUCLEOTIDE SEQUENCE [LARGE SCALE GENOMIC DNA]</scope>
    <source>
        <strain evidence="1 2">H1</strain>
    </source>
</reference>
<dbReference type="EMBL" id="AHMY02000036">
    <property type="protein sequence ID" value="EKO15983.1"/>
    <property type="molecule type" value="Genomic_DNA"/>
</dbReference>
<dbReference type="AlphaFoldDB" id="A0A0E2B3Y9"/>